<accession>A0A6A1VKS0</accession>
<evidence type="ECO:0000313" key="4">
    <source>
        <dbReference type="EMBL" id="KAB1211650.1"/>
    </source>
</evidence>
<dbReference type="AlphaFoldDB" id="A0A6A1VKS0"/>
<dbReference type="SUPFAM" id="SSF50978">
    <property type="entry name" value="WD40 repeat-like"/>
    <property type="match status" value="1"/>
</dbReference>
<dbReference type="InterPro" id="IPR001680">
    <property type="entry name" value="WD40_rpt"/>
</dbReference>
<dbReference type="InterPro" id="IPR036322">
    <property type="entry name" value="WD40_repeat_dom_sf"/>
</dbReference>
<evidence type="ECO:0000256" key="1">
    <source>
        <dbReference type="ARBA" id="ARBA00022574"/>
    </source>
</evidence>
<name>A0A6A1VKS0_9ROSI</name>
<dbReference type="InterPro" id="IPR019775">
    <property type="entry name" value="WD40_repeat_CS"/>
</dbReference>
<dbReference type="Pfam" id="PF00400">
    <property type="entry name" value="WD40"/>
    <property type="match status" value="1"/>
</dbReference>
<organism evidence="4 5">
    <name type="scientific">Morella rubra</name>
    <name type="common">Chinese bayberry</name>
    <dbReference type="NCBI Taxonomy" id="262757"/>
    <lineage>
        <taxon>Eukaryota</taxon>
        <taxon>Viridiplantae</taxon>
        <taxon>Streptophyta</taxon>
        <taxon>Embryophyta</taxon>
        <taxon>Tracheophyta</taxon>
        <taxon>Spermatophyta</taxon>
        <taxon>Magnoliopsida</taxon>
        <taxon>eudicotyledons</taxon>
        <taxon>Gunneridae</taxon>
        <taxon>Pentapetalae</taxon>
        <taxon>rosids</taxon>
        <taxon>fabids</taxon>
        <taxon>Fagales</taxon>
        <taxon>Myricaceae</taxon>
        <taxon>Morella</taxon>
    </lineage>
</organism>
<sequence length="187" mass="20312">MTSVPGAPVTMKCHESMLYVATGSSVVAIDLRTMQKVIIPAVNRQKLYSFKIMPSKSLICTGGNGSAMLWDIRRNQETLKSEPIAELDGHTGPVMFLHMDQYKIVTGGPKDSYVNVWEADNGKRTNSLICCSPQEASTSSGCAGLAVNGYQIVTASCGEEYGLLRLRDFTNATDPVVKSEDEHASKF</sequence>
<keyword evidence="2" id="KW-0677">Repeat</keyword>
<reference evidence="4 5" key="1">
    <citation type="journal article" date="2019" name="Plant Biotechnol. J.">
        <title>The red bayberry genome and genetic basis of sex determination.</title>
        <authorList>
            <person name="Jia H.M."/>
            <person name="Jia H.J."/>
            <person name="Cai Q.L."/>
            <person name="Wang Y."/>
            <person name="Zhao H.B."/>
            <person name="Yang W.F."/>
            <person name="Wang G.Y."/>
            <person name="Li Y.H."/>
            <person name="Zhan D.L."/>
            <person name="Shen Y.T."/>
            <person name="Niu Q.F."/>
            <person name="Chang L."/>
            <person name="Qiu J."/>
            <person name="Zhao L."/>
            <person name="Xie H.B."/>
            <person name="Fu W.Y."/>
            <person name="Jin J."/>
            <person name="Li X.W."/>
            <person name="Jiao Y."/>
            <person name="Zhou C.C."/>
            <person name="Tu T."/>
            <person name="Chai C.Y."/>
            <person name="Gao J.L."/>
            <person name="Fan L.J."/>
            <person name="van de Weg E."/>
            <person name="Wang J.Y."/>
            <person name="Gao Z.S."/>
        </authorList>
    </citation>
    <scope>NUCLEOTIDE SEQUENCE [LARGE SCALE GENOMIC DNA]</scope>
    <source>
        <tissue evidence="4">Leaves</tissue>
    </source>
</reference>
<dbReference type="PROSITE" id="PS00678">
    <property type="entry name" value="WD_REPEATS_1"/>
    <property type="match status" value="1"/>
</dbReference>
<gene>
    <name evidence="4" type="ORF">CJ030_MR6G002147</name>
</gene>
<dbReference type="EMBL" id="RXIC02000024">
    <property type="protein sequence ID" value="KAB1211650.1"/>
    <property type="molecule type" value="Genomic_DNA"/>
</dbReference>
<feature type="repeat" description="WD" evidence="3">
    <location>
        <begin position="87"/>
        <end position="127"/>
    </location>
</feature>
<dbReference type="SMART" id="SM00320">
    <property type="entry name" value="WD40"/>
    <property type="match status" value="2"/>
</dbReference>
<keyword evidence="1 3" id="KW-0853">WD repeat</keyword>
<protein>
    <submittedName>
        <fullName evidence="4">Uncharacterized protein</fullName>
    </submittedName>
</protein>
<dbReference type="Proteomes" id="UP000516437">
    <property type="component" value="Chromosome 6"/>
</dbReference>
<dbReference type="InterPro" id="IPR015943">
    <property type="entry name" value="WD40/YVTN_repeat-like_dom_sf"/>
</dbReference>
<evidence type="ECO:0000313" key="5">
    <source>
        <dbReference type="Proteomes" id="UP000516437"/>
    </source>
</evidence>
<evidence type="ECO:0000256" key="2">
    <source>
        <dbReference type="ARBA" id="ARBA00022737"/>
    </source>
</evidence>
<dbReference type="OrthoDB" id="727118at2759"/>
<keyword evidence="5" id="KW-1185">Reference proteome</keyword>
<comment type="caution">
    <text evidence="4">The sequence shown here is derived from an EMBL/GenBank/DDBJ whole genome shotgun (WGS) entry which is preliminary data.</text>
</comment>
<evidence type="ECO:0000256" key="3">
    <source>
        <dbReference type="PROSITE-ProRule" id="PRU00221"/>
    </source>
</evidence>
<dbReference type="Gene3D" id="2.130.10.10">
    <property type="entry name" value="YVTN repeat-like/Quinoprotein amine dehydrogenase"/>
    <property type="match status" value="1"/>
</dbReference>
<dbReference type="PROSITE" id="PS50082">
    <property type="entry name" value="WD_REPEATS_2"/>
    <property type="match status" value="1"/>
</dbReference>
<proteinExistence type="predicted"/>